<accession>A0AAW0RAY3</accession>
<keyword evidence="3" id="KW-1185">Reference proteome</keyword>
<comment type="caution">
    <text evidence="2">The sequence shown here is derived from an EMBL/GenBank/DDBJ whole genome shotgun (WGS) entry which is preliminary data.</text>
</comment>
<protein>
    <submittedName>
        <fullName evidence="2">Uncharacterized protein</fullName>
    </submittedName>
</protein>
<dbReference type="Proteomes" id="UP001392437">
    <property type="component" value="Unassembled WGS sequence"/>
</dbReference>
<dbReference type="EMBL" id="JAQQWP010000001">
    <property type="protein sequence ID" value="KAK8131977.1"/>
    <property type="molecule type" value="Genomic_DNA"/>
</dbReference>
<reference evidence="2 3" key="1">
    <citation type="submission" date="2023-01" db="EMBL/GenBank/DDBJ databases">
        <title>Analysis of 21 Apiospora genomes using comparative genomics revels a genus with tremendous synthesis potential of carbohydrate active enzymes and secondary metabolites.</title>
        <authorList>
            <person name="Sorensen T."/>
        </authorList>
    </citation>
    <scope>NUCLEOTIDE SEQUENCE [LARGE SCALE GENOMIC DNA]</scope>
    <source>
        <strain evidence="2 3">CBS 117206</strain>
    </source>
</reference>
<name>A0AAW0RAY3_9PEZI</name>
<evidence type="ECO:0000313" key="2">
    <source>
        <dbReference type="EMBL" id="KAK8131977.1"/>
    </source>
</evidence>
<sequence>MFETPDDPYQLAVDLLQFDRIAKRHRNHRLVKNSDLQFARDLAKKGGREFPVRGQVDILRLVDGPRSERSVRALVTYLRTLEQSGFLNAPPPVPAPISGHDDSDSVKEEDDWDTKTSARSNEKAATGLSRAFQILPRSLVVFFISTFFCYQLYTEFGFFGWPGQDNVVLKAFSAAPRAIPAMNFSRVSIPSWMDPTDYLSSSSKRAQDAADKELVVDILKKYTLTTFPSGIRNFNRKYPYFVTRTSASEVVACVHRKMTTDDLAVDLASQITEDCAVELEETVERGLPDAQKAPDLPEIEVEWDRVVICLVWNTCSKLEEWKKLPIPADTGDY</sequence>
<organism evidence="2 3">
    <name type="scientific">Apiospora kogelbergensis</name>
    <dbReference type="NCBI Taxonomy" id="1337665"/>
    <lineage>
        <taxon>Eukaryota</taxon>
        <taxon>Fungi</taxon>
        <taxon>Dikarya</taxon>
        <taxon>Ascomycota</taxon>
        <taxon>Pezizomycotina</taxon>
        <taxon>Sordariomycetes</taxon>
        <taxon>Xylariomycetidae</taxon>
        <taxon>Amphisphaeriales</taxon>
        <taxon>Apiosporaceae</taxon>
        <taxon>Apiospora</taxon>
    </lineage>
</organism>
<proteinExistence type="predicted"/>
<evidence type="ECO:0000313" key="3">
    <source>
        <dbReference type="Proteomes" id="UP001392437"/>
    </source>
</evidence>
<feature type="region of interest" description="Disordered" evidence="1">
    <location>
        <begin position="87"/>
        <end position="120"/>
    </location>
</feature>
<evidence type="ECO:0000256" key="1">
    <source>
        <dbReference type="SAM" id="MobiDB-lite"/>
    </source>
</evidence>
<dbReference type="AlphaFoldDB" id="A0AAW0RAY3"/>
<gene>
    <name evidence="2" type="ORF">PG999_000150</name>
</gene>